<proteinExistence type="predicted"/>
<name>A0A1X2GHE6_9FUNG</name>
<dbReference type="AlphaFoldDB" id="A0A1X2GHE6"/>
<comment type="caution">
    <text evidence="2">The sequence shown here is derived from an EMBL/GenBank/DDBJ whole genome shotgun (WGS) entry which is preliminary data.</text>
</comment>
<evidence type="ECO:0000256" key="1">
    <source>
        <dbReference type="SAM" id="MobiDB-lite"/>
    </source>
</evidence>
<reference evidence="2 3" key="1">
    <citation type="submission" date="2016-07" db="EMBL/GenBank/DDBJ databases">
        <title>Pervasive Adenine N6-methylation of Active Genes in Fungi.</title>
        <authorList>
            <consortium name="DOE Joint Genome Institute"/>
            <person name="Mondo S.J."/>
            <person name="Dannebaum R.O."/>
            <person name="Kuo R.C."/>
            <person name="Labutti K."/>
            <person name="Haridas S."/>
            <person name="Kuo A."/>
            <person name="Salamov A."/>
            <person name="Ahrendt S.R."/>
            <person name="Lipzen A."/>
            <person name="Sullivan W."/>
            <person name="Andreopoulos W.B."/>
            <person name="Clum A."/>
            <person name="Lindquist E."/>
            <person name="Daum C."/>
            <person name="Ramamoorthy G.K."/>
            <person name="Gryganskyi A."/>
            <person name="Culley D."/>
            <person name="Magnuson J.K."/>
            <person name="James T.Y."/>
            <person name="O'Malley M.A."/>
            <person name="Stajich J.E."/>
            <person name="Spatafora J.W."/>
            <person name="Visel A."/>
            <person name="Grigoriev I.V."/>
        </authorList>
    </citation>
    <scope>NUCLEOTIDE SEQUENCE [LARGE SCALE GENOMIC DNA]</scope>
    <source>
        <strain evidence="2 3">NRRL 3301</strain>
    </source>
</reference>
<keyword evidence="3" id="KW-1185">Reference proteome</keyword>
<organism evidence="2 3">
    <name type="scientific">Hesseltinella vesiculosa</name>
    <dbReference type="NCBI Taxonomy" id="101127"/>
    <lineage>
        <taxon>Eukaryota</taxon>
        <taxon>Fungi</taxon>
        <taxon>Fungi incertae sedis</taxon>
        <taxon>Mucoromycota</taxon>
        <taxon>Mucoromycotina</taxon>
        <taxon>Mucoromycetes</taxon>
        <taxon>Mucorales</taxon>
        <taxon>Cunninghamellaceae</taxon>
        <taxon>Hesseltinella</taxon>
    </lineage>
</organism>
<feature type="compositionally biased region" description="Basic residues" evidence="1">
    <location>
        <begin position="13"/>
        <end position="22"/>
    </location>
</feature>
<feature type="region of interest" description="Disordered" evidence="1">
    <location>
        <begin position="1"/>
        <end position="215"/>
    </location>
</feature>
<evidence type="ECO:0000313" key="3">
    <source>
        <dbReference type="Proteomes" id="UP000242146"/>
    </source>
</evidence>
<accession>A0A1X2GHE6</accession>
<protein>
    <submittedName>
        <fullName evidence="2">Uncharacterized protein</fullName>
    </submittedName>
</protein>
<sequence length="215" mass="23347">MDPSDAFSETLNKHPRKQKRSSKALDHQEVLGHHRLSQSLEPDGVSLPKKPAVPRKPPSLKSRPNVSSSKAPLLAALTLPDDTTDAQDEAFSFNDIRARFEQKQDSPQPFSAYQPRAVKARQGPIPPEKRRWGPPSIPSRPSSAIISQLADRLDQATLSPPHPATSPSTPALPMEAVQQPPLAFSPKPPPPPLSKRPSLHLSQSGDTLSLDAFTG</sequence>
<dbReference type="Proteomes" id="UP000242146">
    <property type="component" value="Unassembled WGS sequence"/>
</dbReference>
<dbReference type="EMBL" id="MCGT01000015">
    <property type="protein sequence ID" value="ORX53690.1"/>
    <property type="molecule type" value="Genomic_DNA"/>
</dbReference>
<feature type="compositionally biased region" description="Low complexity" evidence="1">
    <location>
        <begin position="71"/>
        <end position="81"/>
    </location>
</feature>
<feature type="compositionally biased region" description="Basic and acidic residues" evidence="1">
    <location>
        <begin position="23"/>
        <end position="32"/>
    </location>
</feature>
<evidence type="ECO:0000313" key="2">
    <source>
        <dbReference type="EMBL" id="ORX53690.1"/>
    </source>
</evidence>
<gene>
    <name evidence="2" type="ORF">DM01DRAFT_1049007</name>
</gene>